<feature type="region of interest" description="Disordered" evidence="1">
    <location>
        <begin position="118"/>
        <end position="147"/>
    </location>
</feature>
<gene>
    <name evidence="3" type="ORF">ECRASSUSDP1_LOCUS15931</name>
</gene>
<keyword evidence="2" id="KW-0472">Membrane</keyword>
<feature type="compositionally biased region" description="Polar residues" evidence="1">
    <location>
        <begin position="212"/>
        <end position="249"/>
    </location>
</feature>
<feature type="compositionally biased region" description="Basic residues" evidence="1">
    <location>
        <begin position="277"/>
        <end position="289"/>
    </location>
</feature>
<comment type="caution">
    <text evidence="3">The sequence shown here is derived from an EMBL/GenBank/DDBJ whole genome shotgun (WGS) entry which is preliminary data.</text>
</comment>
<sequence length="302" mass="35082">MNRDKGLIALGIGASLVAAFATYKMTKKEKKRAKRKVRKLFKTRDVDGNSDSVLCDIELTIIESDKDTNSSQTEEKYTEVSIPLNKKKKKKQGLQKIIQGEDIDETVTSSEITKTIATNHWKRPNAKNNDEHNERASSVDSEEERFNKWQKERQSKLHAVNYIKNDKIYTEINPDDCQKKRSQEKKKLKNFLTTYKKDRFKPVHKRRKNSIRSHLTDCNRSSTSKVSLSGKTSTRAQRTKDSGANSLNEELSEKKDTNFFDIFMAISKPIVDDKQERKRMRRRVRRQARAHSNAVSEPNFLR</sequence>
<keyword evidence="2" id="KW-1133">Transmembrane helix</keyword>
<evidence type="ECO:0000256" key="2">
    <source>
        <dbReference type="SAM" id="Phobius"/>
    </source>
</evidence>
<organism evidence="3 4">
    <name type="scientific">Euplotes crassus</name>
    <dbReference type="NCBI Taxonomy" id="5936"/>
    <lineage>
        <taxon>Eukaryota</taxon>
        <taxon>Sar</taxon>
        <taxon>Alveolata</taxon>
        <taxon>Ciliophora</taxon>
        <taxon>Intramacronucleata</taxon>
        <taxon>Spirotrichea</taxon>
        <taxon>Hypotrichia</taxon>
        <taxon>Euplotida</taxon>
        <taxon>Euplotidae</taxon>
        <taxon>Moneuplotes</taxon>
    </lineage>
</organism>
<accession>A0AAD1XKN8</accession>
<dbReference type="Proteomes" id="UP001295684">
    <property type="component" value="Unassembled WGS sequence"/>
</dbReference>
<keyword evidence="2" id="KW-0812">Transmembrane</keyword>
<evidence type="ECO:0000313" key="3">
    <source>
        <dbReference type="EMBL" id="CAI2374576.1"/>
    </source>
</evidence>
<feature type="compositionally biased region" description="Basic and acidic residues" evidence="1">
    <location>
        <begin position="128"/>
        <end position="137"/>
    </location>
</feature>
<name>A0AAD1XKN8_EUPCR</name>
<proteinExistence type="predicted"/>
<keyword evidence="4" id="KW-1185">Reference proteome</keyword>
<evidence type="ECO:0000256" key="1">
    <source>
        <dbReference type="SAM" id="MobiDB-lite"/>
    </source>
</evidence>
<feature type="compositionally biased region" description="Basic residues" evidence="1">
    <location>
        <begin position="202"/>
        <end position="211"/>
    </location>
</feature>
<reference evidence="3" key="1">
    <citation type="submission" date="2023-07" db="EMBL/GenBank/DDBJ databases">
        <authorList>
            <consortium name="AG Swart"/>
            <person name="Singh M."/>
            <person name="Singh A."/>
            <person name="Seah K."/>
            <person name="Emmerich C."/>
        </authorList>
    </citation>
    <scope>NUCLEOTIDE SEQUENCE</scope>
    <source>
        <strain evidence="3">DP1</strain>
    </source>
</reference>
<evidence type="ECO:0000313" key="4">
    <source>
        <dbReference type="Proteomes" id="UP001295684"/>
    </source>
</evidence>
<feature type="region of interest" description="Disordered" evidence="1">
    <location>
        <begin position="274"/>
        <end position="302"/>
    </location>
</feature>
<dbReference type="AlphaFoldDB" id="A0AAD1XKN8"/>
<feature type="transmembrane region" description="Helical" evidence="2">
    <location>
        <begin position="6"/>
        <end position="26"/>
    </location>
</feature>
<feature type="region of interest" description="Disordered" evidence="1">
    <location>
        <begin position="197"/>
        <end position="250"/>
    </location>
</feature>
<dbReference type="EMBL" id="CAMPGE010015994">
    <property type="protein sequence ID" value="CAI2374576.1"/>
    <property type="molecule type" value="Genomic_DNA"/>
</dbReference>
<protein>
    <submittedName>
        <fullName evidence="3">Uncharacterized protein</fullName>
    </submittedName>
</protein>